<name>A0A1X7VK09_AMPQE</name>
<accession>A0A1X7VK09</accession>
<organism evidence="1">
    <name type="scientific">Amphimedon queenslandica</name>
    <name type="common">Sponge</name>
    <dbReference type="NCBI Taxonomy" id="400682"/>
    <lineage>
        <taxon>Eukaryota</taxon>
        <taxon>Metazoa</taxon>
        <taxon>Porifera</taxon>
        <taxon>Demospongiae</taxon>
        <taxon>Heteroscleromorpha</taxon>
        <taxon>Haplosclerida</taxon>
        <taxon>Niphatidae</taxon>
        <taxon>Amphimedon</taxon>
    </lineage>
</organism>
<dbReference type="EnsemblMetazoa" id="Aqu2.1.39792_001">
    <property type="protein sequence ID" value="Aqu2.1.39792_001"/>
    <property type="gene ID" value="Aqu2.1.39792"/>
</dbReference>
<reference evidence="2" key="1">
    <citation type="journal article" date="2010" name="Nature">
        <title>The Amphimedon queenslandica genome and the evolution of animal complexity.</title>
        <authorList>
            <person name="Srivastava M."/>
            <person name="Simakov O."/>
            <person name="Chapman J."/>
            <person name="Fahey B."/>
            <person name="Gauthier M.E."/>
            <person name="Mitros T."/>
            <person name="Richards G.S."/>
            <person name="Conaco C."/>
            <person name="Dacre M."/>
            <person name="Hellsten U."/>
            <person name="Larroux C."/>
            <person name="Putnam N.H."/>
            <person name="Stanke M."/>
            <person name="Adamska M."/>
            <person name="Darling A."/>
            <person name="Degnan S.M."/>
            <person name="Oakley T.H."/>
            <person name="Plachetzki D.C."/>
            <person name="Zhai Y."/>
            <person name="Adamski M."/>
            <person name="Calcino A."/>
            <person name="Cummins S.F."/>
            <person name="Goodstein D.M."/>
            <person name="Harris C."/>
            <person name="Jackson D.J."/>
            <person name="Leys S.P."/>
            <person name="Shu S."/>
            <person name="Woodcroft B.J."/>
            <person name="Vervoort M."/>
            <person name="Kosik K.S."/>
            <person name="Manning G."/>
            <person name="Degnan B.M."/>
            <person name="Rokhsar D.S."/>
        </authorList>
    </citation>
    <scope>NUCLEOTIDE SEQUENCE [LARGE SCALE GENOMIC DNA]</scope>
</reference>
<dbReference type="InParanoid" id="A0A1X7VK09"/>
<sequence length="219" mass="25265">MANKTLQFYTPESFILGRALRAGDTEVFLLEYDRILEKLDDDHYASETREDCKLEDIKEMSRVISELPVHSYSLLEEGHLEGLLISFSHDEKNDKNSNCVETLLNKLLEYLSSKLFTDSGVSSDHDFSEVKTTNHNYDIKETTTEKTVLHKSDVQPVVAGVHVYNNGDLVKMKKPKNPPASYNGKKKKMSYSNSPIQIEDYHKRCVDLLWRKWCSIKQE</sequence>
<dbReference type="Proteomes" id="UP000007879">
    <property type="component" value="Unassembled WGS sequence"/>
</dbReference>
<dbReference type="KEGG" id="aqu:105316737"/>
<protein>
    <submittedName>
        <fullName evidence="1">Uncharacterized protein</fullName>
    </submittedName>
</protein>
<proteinExistence type="predicted"/>
<reference evidence="1" key="2">
    <citation type="submission" date="2017-05" db="UniProtKB">
        <authorList>
            <consortium name="EnsemblMetazoa"/>
        </authorList>
    </citation>
    <scope>IDENTIFICATION</scope>
</reference>
<gene>
    <name evidence="1" type="primary">105316737</name>
</gene>
<evidence type="ECO:0000313" key="1">
    <source>
        <dbReference type="EnsemblMetazoa" id="Aqu2.1.39792_001"/>
    </source>
</evidence>
<dbReference type="EnsemblMetazoa" id="XM_011411872.2">
    <property type="protein sequence ID" value="XP_011410174.1"/>
    <property type="gene ID" value="LOC105316737"/>
</dbReference>
<evidence type="ECO:0000313" key="2">
    <source>
        <dbReference type="Proteomes" id="UP000007879"/>
    </source>
</evidence>
<keyword evidence="2" id="KW-1185">Reference proteome</keyword>
<dbReference type="AlphaFoldDB" id="A0A1X7VK09"/>